<evidence type="ECO:0000259" key="1">
    <source>
        <dbReference type="Pfam" id="PF01182"/>
    </source>
</evidence>
<dbReference type="EMBL" id="SDHY01000001">
    <property type="protein sequence ID" value="RXK52581.1"/>
    <property type="molecule type" value="Genomic_DNA"/>
</dbReference>
<keyword evidence="3" id="KW-1185">Reference proteome</keyword>
<dbReference type="PROSITE" id="PS01161">
    <property type="entry name" value="GLC_GALNAC_ISOMERASE"/>
    <property type="match status" value="1"/>
</dbReference>
<dbReference type="GO" id="GO:0004342">
    <property type="term" value="F:glucosamine-6-phosphate deaminase activity"/>
    <property type="evidence" value="ECO:0007669"/>
    <property type="project" value="InterPro"/>
</dbReference>
<dbReference type="AlphaFoldDB" id="A0A4Q1C3A2"/>
<gene>
    <name evidence="2" type="ORF">ESB04_02720</name>
</gene>
<feature type="domain" description="Glucosamine/galactosamine-6-phosphate isomerase" evidence="1">
    <location>
        <begin position="29"/>
        <end position="249"/>
    </location>
</feature>
<dbReference type="OrthoDB" id="9791139at2"/>
<dbReference type="Pfam" id="PF01182">
    <property type="entry name" value="Glucosamine_iso"/>
    <property type="match status" value="1"/>
</dbReference>
<dbReference type="InterPro" id="IPR006148">
    <property type="entry name" value="Glc/Gal-6P_isomerase"/>
</dbReference>
<dbReference type="GO" id="GO:0042802">
    <property type="term" value="F:identical protein binding"/>
    <property type="evidence" value="ECO:0007669"/>
    <property type="project" value="TreeGrafter"/>
</dbReference>
<evidence type="ECO:0000313" key="2">
    <source>
        <dbReference type="EMBL" id="RXK52581.1"/>
    </source>
</evidence>
<dbReference type="Proteomes" id="UP000289455">
    <property type="component" value="Unassembled WGS sequence"/>
</dbReference>
<protein>
    <submittedName>
        <fullName evidence="2">Glucosamine-6-phosphate deaminase</fullName>
    </submittedName>
</protein>
<comment type="caution">
    <text evidence="2">The sequence shown here is derived from an EMBL/GenBank/DDBJ whole genome shotgun (WGS) entry which is preliminary data.</text>
</comment>
<name>A0A4Q1C3A2_9BACT</name>
<dbReference type="GO" id="GO:0005737">
    <property type="term" value="C:cytoplasm"/>
    <property type="evidence" value="ECO:0007669"/>
    <property type="project" value="TreeGrafter"/>
</dbReference>
<organism evidence="2 3">
    <name type="scientific">Aquirufa rosea</name>
    <dbReference type="NCBI Taxonomy" id="2509241"/>
    <lineage>
        <taxon>Bacteria</taxon>
        <taxon>Pseudomonadati</taxon>
        <taxon>Bacteroidota</taxon>
        <taxon>Cytophagia</taxon>
        <taxon>Cytophagales</taxon>
        <taxon>Flectobacillaceae</taxon>
        <taxon>Aquirufa</taxon>
    </lineage>
</organism>
<sequence>MGIFKIPLREKGLFTCLKPIILKLHIFSTPKHLGQAAGSLAAEHIKKAIQENGQANIILATGTSQFETLNQLIQEKEIDWSLVNLFHLDEYIGLSESHPASFRKYLKERFIQLVPNLKSFHLINGETDAQAECTRLNSIISQHPIDVALVGIGENGHLAFNDPPANFETKDPYLVVELDEACRKQQMGEGWFPTLEDVPTQAISMSIQHIMASSKIISSVPDFRKAEAVKNCLENEVSPWYPASILQKHTDCSMFLDIHSAELLSADLKKQAFIA</sequence>
<dbReference type="CDD" id="cd01399">
    <property type="entry name" value="GlcN6P_deaminase"/>
    <property type="match status" value="1"/>
</dbReference>
<dbReference type="InterPro" id="IPR018321">
    <property type="entry name" value="Glucosamine6P_isomerase_CS"/>
</dbReference>
<dbReference type="SUPFAM" id="SSF100950">
    <property type="entry name" value="NagB/RpiA/CoA transferase-like"/>
    <property type="match status" value="1"/>
</dbReference>
<reference evidence="2 3" key="1">
    <citation type="submission" date="2019-01" db="EMBL/GenBank/DDBJ databases">
        <title>Cytophagaceae bacterium strain CAR-16.</title>
        <authorList>
            <person name="Chen W.-M."/>
        </authorList>
    </citation>
    <scope>NUCLEOTIDE SEQUENCE [LARGE SCALE GENOMIC DNA]</scope>
    <source>
        <strain evidence="2 3">CAR-16</strain>
    </source>
</reference>
<dbReference type="InterPro" id="IPR037171">
    <property type="entry name" value="NagB/RpiA_transferase-like"/>
</dbReference>
<dbReference type="GO" id="GO:0006043">
    <property type="term" value="P:glucosamine catabolic process"/>
    <property type="evidence" value="ECO:0007669"/>
    <property type="project" value="TreeGrafter"/>
</dbReference>
<evidence type="ECO:0000313" key="3">
    <source>
        <dbReference type="Proteomes" id="UP000289455"/>
    </source>
</evidence>
<dbReference type="PANTHER" id="PTHR11280:SF6">
    <property type="entry name" value="GLUCOSAMINE-6-PHOSPHATE ISOMERASE NAGB"/>
    <property type="match status" value="1"/>
</dbReference>
<dbReference type="GO" id="GO:0019262">
    <property type="term" value="P:N-acetylneuraminate catabolic process"/>
    <property type="evidence" value="ECO:0007669"/>
    <property type="project" value="TreeGrafter"/>
</dbReference>
<accession>A0A4Q1C3A2</accession>
<proteinExistence type="predicted"/>
<dbReference type="PANTHER" id="PTHR11280">
    <property type="entry name" value="GLUCOSAMINE-6-PHOSPHATE ISOMERASE"/>
    <property type="match status" value="1"/>
</dbReference>
<dbReference type="InterPro" id="IPR004547">
    <property type="entry name" value="Glucosamine6P_isomerase"/>
</dbReference>
<dbReference type="GO" id="GO:0006046">
    <property type="term" value="P:N-acetylglucosamine catabolic process"/>
    <property type="evidence" value="ECO:0007669"/>
    <property type="project" value="TreeGrafter"/>
</dbReference>
<dbReference type="GO" id="GO:0005975">
    <property type="term" value="P:carbohydrate metabolic process"/>
    <property type="evidence" value="ECO:0007669"/>
    <property type="project" value="InterPro"/>
</dbReference>
<dbReference type="Gene3D" id="3.40.50.1360">
    <property type="match status" value="1"/>
</dbReference>